<dbReference type="AlphaFoldDB" id="A0AAV0UZH5"/>
<dbReference type="Proteomes" id="UP001157938">
    <property type="component" value="Unassembled WGS sequence"/>
</dbReference>
<evidence type="ECO:0000313" key="3">
    <source>
        <dbReference type="Proteomes" id="UP001157938"/>
    </source>
</evidence>
<dbReference type="Proteomes" id="UP001159659">
    <property type="component" value="Unassembled WGS sequence"/>
</dbReference>
<gene>
    <name evidence="1" type="ORF">PFR001_LOCUS225</name>
    <name evidence="2" type="ORF">PFR002_LOCUS9400</name>
</gene>
<keyword evidence="3" id="KW-1185">Reference proteome</keyword>
<name>A0AAV0UZH5_9STRA</name>
<reference evidence="1 3" key="1">
    <citation type="submission" date="2021-11" db="EMBL/GenBank/DDBJ databases">
        <authorList>
            <person name="Islam A."/>
            <person name="Islam S."/>
            <person name="Flora M.S."/>
            <person name="Rahman M."/>
            <person name="Ziaur R.M."/>
            <person name="Epstein J.H."/>
            <person name="Hassan M."/>
            <person name="Klassen M."/>
            <person name="Woodard K."/>
            <person name="Webb A."/>
            <person name="Webby R.J."/>
            <person name="El Zowalaty M.E."/>
        </authorList>
    </citation>
    <scope>NUCLEOTIDE SEQUENCE [LARGE SCALE GENOMIC DNA]</scope>
    <source>
        <strain evidence="1">Pf1</strain>
    </source>
</reference>
<comment type="caution">
    <text evidence="2">The sequence shown here is derived from an EMBL/GenBank/DDBJ whole genome shotgun (WGS) entry which is preliminary data.</text>
</comment>
<organism evidence="2 4">
    <name type="scientific">Peronospora farinosa</name>
    <dbReference type="NCBI Taxonomy" id="134698"/>
    <lineage>
        <taxon>Eukaryota</taxon>
        <taxon>Sar</taxon>
        <taxon>Stramenopiles</taxon>
        <taxon>Oomycota</taxon>
        <taxon>Peronosporomycetes</taxon>
        <taxon>Peronosporales</taxon>
        <taxon>Peronosporaceae</taxon>
        <taxon>Peronospora</taxon>
    </lineage>
</organism>
<accession>A0AAV0UZH5</accession>
<evidence type="ECO:0000313" key="1">
    <source>
        <dbReference type="EMBL" id="CAH0484465.1"/>
    </source>
</evidence>
<dbReference type="EMBL" id="CANTFK010000994">
    <property type="protein sequence ID" value="CAI5740884.1"/>
    <property type="molecule type" value="Genomic_DNA"/>
</dbReference>
<reference evidence="2" key="2">
    <citation type="submission" date="2022-12" db="EMBL/GenBank/DDBJ databases">
        <authorList>
            <person name="Webb A."/>
        </authorList>
    </citation>
    <scope>NUCLEOTIDE SEQUENCE</scope>
    <source>
        <strain evidence="2">Pf2</strain>
    </source>
</reference>
<dbReference type="EMBL" id="CAKLBC010000004">
    <property type="protein sequence ID" value="CAH0484465.1"/>
    <property type="molecule type" value="Genomic_DNA"/>
</dbReference>
<proteinExistence type="predicted"/>
<protein>
    <submittedName>
        <fullName evidence="2">Uncharacterized protein</fullName>
    </submittedName>
</protein>
<sequence>MQNMDETHFVINCNNINTLGMRVATEMKYADVVSGGESMTMIITITGAPQARIVAPMMIFMNKNRSYPIQGVSATISGASNRTSPKAWND</sequence>
<evidence type="ECO:0000313" key="2">
    <source>
        <dbReference type="EMBL" id="CAI5740884.1"/>
    </source>
</evidence>
<evidence type="ECO:0000313" key="4">
    <source>
        <dbReference type="Proteomes" id="UP001159659"/>
    </source>
</evidence>